<comment type="caution">
    <text evidence="2">The sequence shown here is derived from an EMBL/GenBank/DDBJ whole genome shotgun (WGS) entry which is preliminary data.</text>
</comment>
<accession>J8ZSZ4</accession>
<dbReference type="AlphaFoldDB" id="J8ZSZ4"/>
<sequence length="100" mass="12139">MFFTLSDILNLFIFLCILSSSFPEFFSYFFNIYFLSEIHIYFLHNFFPCDQHQIAKINHFYLKMEKENISTIILATQSMLLNLQLLIIFIFIIFLQYIQI</sequence>
<feature type="transmembrane region" description="Helical" evidence="1">
    <location>
        <begin position="72"/>
        <end position="98"/>
    </location>
</feature>
<dbReference type="Proteomes" id="UP000003163">
    <property type="component" value="Unassembled WGS sequence"/>
</dbReference>
<protein>
    <recommendedName>
        <fullName evidence="4">Transmembrane protein</fullName>
    </recommendedName>
</protein>
<organism evidence="2 3">
    <name type="scientific">Edhazardia aedis (strain USNM 41457)</name>
    <name type="common">Microsporidian parasite</name>
    <dbReference type="NCBI Taxonomy" id="1003232"/>
    <lineage>
        <taxon>Eukaryota</taxon>
        <taxon>Fungi</taxon>
        <taxon>Fungi incertae sedis</taxon>
        <taxon>Microsporidia</taxon>
        <taxon>Edhazardia</taxon>
    </lineage>
</organism>
<name>J8ZSZ4_EDHAE</name>
<keyword evidence="1" id="KW-0472">Membrane</keyword>
<evidence type="ECO:0000256" key="1">
    <source>
        <dbReference type="SAM" id="Phobius"/>
    </source>
</evidence>
<dbReference type="EMBL" id="AFBI03000056">
    <property type="protein sequence ID" value="EJW02788.1"/>
    <property type="molecule type" value="Genomic_DNA"/>
</dbReference>
<keyword evidence="3" id="KW-1185">Reference proteome</keyword>
<dbReference type="VEuPathDB" id="MicrosporidiaDB:EDEG_02828"/>
<reference evidence="3" key="2">
    <citation type="submission" date="2015-07" db="EMBL/GenBank/DDBJ databases">
        <title>Contrasting host-pathogen interactions and genome evolution in two generalist and specialist microsporidian pathogens of mosquitoes.</title>
        <authorList>
            <consortium name="The Broad Institute Genomics Platform"/>
            <consortium name="The Broad Institute Genome Sequencing Center for Infectious Disease"/>
            <person name="Cuomo C.A."/>
            <person name="Sanscrainte N.D."/>
            <person name="Goldberg J.M."/>
            <person name="Heiman D."/>
            <person name="Young S."/>
            <person name="Zeng Q."/>
            <person name="Becnel J.J."/>
            <person name="Birren B.W."/>
        </authorList>
    </citation>
    <scope>NUCLEOTIDE SEQUENCE [LARGE SCALE GENOMIC DNA]</scope>
    <source>
        <strain evidence="3">USNM 41457</strain>
    </source>
</reference>
<evidence type="ECO:0000313" key="2">
    <source>
        <dbReference type="EMBL" id="EJW02788.1"/>
    </source>
</evidence>
<reference evidence="2 3" key="1">
    <citation type="submission" date="2011-08" db="EMBL/GenBank/DDBJ databases">
        <authorList>
            <person name="Liu Z.J."/>
            <person name="Shi F.L."/>
            <person name="Lu J.Q."/>
            <person name="Li M."/>
            <person name="Wang Z.L."/>
        </authorList>
    </citation>
    <scope>NUCLEOTIDE SEQUENCE [LARGE SCALE GENOMIC DNA]</scope>
    <source>
        <strain evidence="2 3">USNM 41457</strain>
    </source>
</reference>
<evidence type="ECO:0000313" key="3">
    <source>
        <dbReference type="Proteomes" id="UP000003163"/>
    </source>
</evidence>
<dbReference type="HOGENOM" id="CLU_2306059_0_0_1"/>
<evidence type="ECO:0008006" key="4">
    <source>
        <dbReference type="Google" id="ProtNLM"/>
    </source>
</evidence>
<gene>
    <name evidence="2" type="ORF">EDEG_02828</name>
</gene>
<keyword evidence="1" id="KW-1133">Transmembrane helix</keyword>
<keyword evidence="1" id="KW-0812">Transmembrane</keyword>
<dbReference type="InParanoid" id="J8ZSZ4"/>
<proteinExistence type="predicted"/>
<feature type="transmembrane region" description="Helical" evidence="1">
    <location>
        <begin position="12"/>
        <end position="35"/>
    </location>
</feature>